<feature type="region of interest" description="Disordered" evidence="1">
    <location>
        <begin position="178"/>
        <end position="263"/>
    </location>
</feature>
<evidence type="ECO:0000256" key="1">
    <source>
        <dbReference type="SAM" id="MobiDB-lite"/>
    </source>
</evidence>
<feature type="compositionally biased region" description="Basic and acidic residues" evidence="1">
    <location>
        <begin position="203"/>
        <end position="247"/>
    </location>
</feature>
<evidence type="ECO:0000313" key="4">
    <source>
        <dbReference type="EMBL" id="MBC6446230.1"/>
    </source>
</evidence>
<dbReference type="InterPro" id="IPR019060">
    <property type="entry name" value="DUF2382"/>
</dbReference>
<dbReference type="Pfam" id="PF09557">
    <property type="entry name" value="DUF2382"/>
    <property type="match status" value="1"/>
</dbReference>
<keyword evidence="5" id="KW-1185">Reference proteome</keyword>
<dbReference type="InterPro" id="IPR027275">
    <property type="entry name" value="PRC-brl_dom"/>
</dbReference>
<accession>A0ABR7L0K8</accession>
<dbReference type="Pfam" id="PF05239">
    <property type="entry name" value="PRC"/>
    <property type="match status" value="1"/>
</dbReference>
<protein>
    <submittedName>
        <fullName evidence="4">PRC and DUF2382 domain-containing protein</fullName>
    </submittedName>
</protein>
<dbReference type="InterPro" id="IPR014747">
    <property type="entry name" value="Bac_photo_RC_H_C"/>
</dbReference>
<dbReference type="SUPFAM" id="SSF50346">
    <property type="entry name" value="PRC-barrel domain"/>
    <property type="match status" value="1"/>
</dbReference>
<feature type="region of interest" description="Disordered" evidence="1">
    <location>
        <begin position="107"/>
        <end position="138"/>
    </location>
</feature>
<gene>
    <name evidence="4" type="ORF">GPZ80_03455</name>
</gene>
<name>A0ABR7L0K8_9PSEU</name>
<evidence type="ECO:0000259" key="3">
    <source>
        <dbReference type="Pfam" id="PF09557"/>
    </source>
</evidence>
<dbReference type="Gene3D" id="3.90.50.10">
    <property type="entry name" value="Photosynthetic Reaction Center, subunit H, domain 2"/>
    <property type="match status" value="1"/>
</dbReference>
<dbReference type="RefSeq" id="WP_187218258.1">
    <property type="nucleotide sequence ID" value="NZ_JABVED010000001.1"/>
</dbReference>
<sequence>MTTANVRELANSLTGKTVYDQKGEKIGKVGQLWTDERDGTPSWVTVNTGLFGTHETFLPMRGLKASGDKVQTPFEKAKVKDAPQVDPDAGRIDPGEEERLHRYYGIADGQPNRADGKPKNAVGRDTSGPTTDDAMTRSEEHLRVGTQTEETGHARLRKYVVTETEQVDVPVTREEVRVEREPITEANREAALSGPDISEEEHEVTLHAERPVVDTETTPVERVRLSKEEVTGTERVSGEVRKERIDTDTDTDTDTDGRGRPKR</sequence>
<feature type="compositionally biased region" description="Basic and acidic residues" evidence="1">
    <location>
        <begin position="178"/>
        <end position="188"/>
    </location>
</feature>
<feature type="domain" description="DUF2382" evidence="3">
    <location>
        <begin position="135"/>
        <end position="246"/>
    </location>
</feature>
<dbReference type="Proteomes" id="UP000734823">
    <property type="component" value="Unassembled WGS sequence"/>
</dbReference>
<dbReference type="PANTHER" id="PTHR38463:SF1">
    <property type="entry name" value="STRESS RESPONSE PROTEIN YSNF"/>
    <property type="match status" value="1"/>
</dbReference>
<evidence type="ECO:0000259" key="2">
    <source>
        <dbReference type="Pfam" id="PF05239"/>
    </source>
</evidence>
<evidence type="ECO:0000313" key="5">
    <source>
        <dbReference type="Proteomes" id="UP000734823"/>
    </source>
</evidence>
<dbReference type="InterPro" id="IPR011033">
    <property type="entry name" value="PRC_barrel-like_sf"/>
</dbReference>
<dbReference type="EMBL" id="JABVED010000001">
    <property type="protein sequence ID" value="MBC6446230.1"/>
    <property type="molecule type" value="Genomic_DNA"/>
</dbReference>
<dbReference type="InterPro" id="IPR052967">
    <property type="entry name" value="Stress_Response_Assoc"/>
</dbReference>
<feature type="domain" description="PRC-barrel" evidence="2">
    <location>
        <begin position="9"/>
        <end position="74"/>
    </location>
</feature>
<dbReference type="PANTHER" id="PTHR38463">
    <property type="entry name" value="STRESS RESPONSE PROTEIN YSNF"/>
    <property type="match status" value="1"/>
</dbReference>
<comment type="caution">
    <text evidence="4">The sequence shown here is derived from an EMBL/GenBank/DDBJ whole genome shotgun (WGS) entry which is preliminary data.</text>
</comment>
<organism evidence="4 5">
    <name type="scientific">Actinokineospora xionganensis</name>
    <dbReference type="NCBI Taxonomy" id="2684470"/>
    <lineage>
        <taxon>Bacteria</taxon>
        <taxon>Bacillati</taxon>
        <taxon>Actinomycetota</taxon>
        <taxon>Actinomycetes</taxon>
        <taxon>Pseudonocardiales</taxon>
        <taxon>Pseudonocardiaceae</taxon>
        <taxon>Actinokineospora</taxon>
    </lineage>
</organism>
<proteinExistence type="predicted"/>
<reference evidence="4 5" key="1">
    <citation type="submission" date="2020-06" db="EMBL/GenBank/DDBJ databases">
        <title>Actinokineospora xiongansis sp. nov., isolated from soil of Baiyangdian.</title>
        <authorList>
            <person name="Zhang X."/>
        </authorList>
    </citation>
    <scope>NUCLEOTIDE SEQUENCE [LARGE SCALE GENOMIC DNA]</scope>
    <source>
        <strain evidence="4 5">HBU206404</strain>
    </source>
</reference>